<dbReference type="PROSITE" id="PS00175">
    <property type="entry name" value="PG_MUTASE"/>
    <property type="match status" value="1"/>
</dbReference>
<dbReference type="OrthoDB" id="9781415at2"/>
<dbReference type="STRING" id="349095.SAMN05660299_00898"/>
<dbReference type="SUPFAM" id="SSF53254">
    <property type="entry name" value="Phosphoglycerate mutase-like"/>
    <property type="match status" value="1"/>
</dbReference>
<dbReference type="RefSeq" id="WP_091648540.1">
    <property type="nucleotide sequence ID" value="NZ_FNHQ01000007.1"/>
</dbReference>
<sequence length="214" mass="24516">MIRIILVRHGETKWNIEGRYQGQEDTELSERGLQQGRMLAEGLRNIPIDFCVASPLQRSYMTCRFCADLHDLNVETDERLKEINHGDWEGRLADDIASQYPRQFAQWHTHPELVMMPGPGGGSLEDVRIRVRSAFDDYARRFDGKTVLVAAHDAVNKAAICDIMGLDMSHFWQIKQDNTCINVMECCEGIWRMVLLNSTNHMGYLFSGIEQKGL</sequence>
<feature type="binding site" evidence="2">
    <location>
        <position position="58"/>
    </location>
    <ligand>
        <name>substrate</name>
    </ligand>
</feature>
<evidence type="ECO:0000313" key="4">
    <source>
        <dbReference type="Proteomes" id="UP000199309"/>
    </source>
</evidence>
<evidence type="ECO:0000256" key="2">
    <source>
        <dbReference type="PIRSR" id="PIRSR613078-2"/>
    </source>
</evidence>
<dbReference type="SMART" id="SM00855">
    <property type="entry name" value="PGAM"/>
    <property type="match status" value="1"/>
</dbReference>
<dbReference type="InterPro" id="IPR013078">
    <property type="entry name" value="His_Pase_superF_clade-1"/>
</dbReference>
<feature type="active site" description="Tele-phosphohistidine intermediate" evidence="1">
    <location>
        <position position="9"/>
    </location>
</feature>
<dbReference type="CDD" id="cd07067">
    <property type="entry name" value="HP_PGM_like"/>
    <property type="match status" value="1"/>
</dbReference>
<dbReference type="Gene3D" id="3.40.50.1240">
    <property type="entry name" value="Phosphoglycerate mutase-like"/>
    <property type="match status" value="1"/>
</dbReference>
<dbReference type="InterPro" id="IPR029033">
    <property type="entry name" value="His_PPase_superfam"/>
</dbReference>
<keyword evidence="4" id="KW-1185">Reference proteome</keyword>
<dbReference type="EMBL" id="FNHQ01000007">
    <property type="protein sequence ID" value="SDM45438.1"/>
    <property type="molecule type" value="Genomic_DNA"/>
</dbReference>
<protein>
    <submittedName>
        <fullName evidence="3">Probable phosphoglycerate mutase</fullName>
    </submittedName>
</protein>
<organism evidence="3 4">
    <name type="scientific">Megasphaera paucivorans</name>
    <dbReference type="NCBI Taxonomy" id="349095"/>
    <lineage>
        <taxon>Bacteria</taxon>
        <taxon>Bacillati</taxon>
        <taxon>Bacillota</taxon>
        <taxon>Negativicutes</taxon>
        <taxon>Veillonellales</taxon>
        <taxon>Veillonellaceae</taxon>
        <taxon>Megasphaera</taxon>
    </lineage>
</organism>
<dbReference type="Pfam" id="PF00300">
    <property type="entry name" value="His_Phos_1"/>
    <property type="match status" value="1"/>
</dbReference>
<accession>A0A1G9TCS7</accession>
<dbReference type="InterPro" id="IPR050275">
    <property type="entry name" value="PGM_Phosphatase"/>
</dbReference>
<evidence type="ECO:0000313" key="3">
    <source>
        <dbReference type="EMBL" id="SDM45438.1"/>
    </source>
</evidence>
<gene>
    <name evidence="3" type="ORF">SAMN05660299_00898</name>
</gene>
<dbReference type="InterPro" id="IPR001345">
    <property type="entry name" value="PG/BPGM_mutase_AS"/>
</dbReference>
<dbReference type="PANTHER" id="PTHR48100">
    <property type="entry name" value="BROAD-SPECIFICITY PHOSPHATASE YOR283W-RELATED"/>
    <property type="match status" value="1"/>
</dbReference>
<dbReference type="AlphaFoldDB" id="A0A1G9TCS7"/>
<proteinExistence type="predicted"/>
<name>A0A1G9TCS7_9FIRM</name>
<dbReference type="GO" id="GO:0016791">
    <property type="term" value="F:phosphatase activity"/>
    <property type="evidence" value="ECO:0007669"/>
    <property type="project" value="TreeGrafter"/>
</dbReference>
<dbReference type="Proteomes" id="UP000199309">
    <property type="component" value="Unassembled WGS sequence"/>
</dbReference>
<feature type="active site" description="Proton donor/acceptor" evidence="1">
    <location>
        <position position="82"/>
    </location>
</feature>
<feature type="binding site" evidence="2">
    <location>
        <begin position="8"/>
        <end position="15"/>
    </location>
    <ligand>
        <name>substrate</name>
    </ligand>
</feature>
<reference evidence="3 4" key="1">
    <citation type="submission" date="2016-10" db="EMBL/GenBank/DDBJ databases">
        <authorList>
            <person name="de Groot N.N."/>
        </authorList>
    </citation>
    <scope>NUCLEOTIDE SEQUENCE [LARGE SCALE GENOMIC DNA]</scope>
    <source>
        <strain evidence="3 4">DSM 16981</strain>
    </source>
</reference>
<evidence type="ECO:0000256" key="1">
    <source>
        <dbReference type="PIRSR" id="PIRSR613078-1"/>
    </source>
</evidence>